<name>X1A634_9ZZZZ</name>
<accession>X1A634</accession>
<dbReference type="EMBL" id="BART01001403">
    <property type="protein sequence ID" value="GAG68253.1"/>
    <property type="molecule type" value="Genomic_DNA"/>
</dbReference>
<comment type="caution">
    <text evidence="1">The sequence shown here is derived from an EMBL/GenBank/DDBJ whole genome shotgun (WGS) entry which is preliminary data.</text>
</comment>
<evidence type="ECO:0000313" key="1">
    <source>
        <dbReference type="EMBL" id="GAG68253.1"/>
    </source>
</evidence>
<protein>
    <submittedName>
        <fullName evidence="1">Uncharacterized protein</fullName>
    </submittedName>
</protein>
<dbReference type="AlphaFoldDB" id="X1A634"/>
<proteinExistence type="predicted"/>
<organism evidence="1">
    <name type="scientific">marine sediment metagenome</name>
    <dbReference type="NCBI Taxonomy" id="412755"/>
    <lineage>
        <taxon>unclassified sequences</taxon>
        <taxon>metagenomes</taxon>
        <taxon>ecological metagenomes</taxon>
    </lineage>
</organism>
<sequence>MLGLWLRAVRLSPETYTLVSDGALSHLMREMGINLIVRLISGN</sequence>
<reference evidence="1" key="1">
    <citation type="journal article" date="2014" name="Front. Microbiol.">
        <title>High frequency of phylogenetically diverse reductive dehalogenase-homologous genes in deep subseafloor sedimentary metagenomes.</title>
        <authorList>
            <person name="Kawai M."/>
            <person name="Futagami T."/>
            <person name="Toyoda A."/>
            <person name="Takaki Y."/>
            <person name="Nishi S."/>
            <person name="Hori S."/>
            <person name="Arai W."/>
            <person name="Tsubouchi T."/>
            <person name="Morono Y."/>
            <person name="Uchiyama I."/>
            <person name="Ito T."/>
            <person name="Fujiyama A."/>
            <person name="Inagaki F."/>
            <person name="Takami H."/>
        </authorList>
    </citation>
    <scope>NUCLEOTIDE SEQUENCE</scope>
    <source>
        <strain evidence="1">Expedition CK06-06</strain>
    </source>
</reference>
<gene>
    <name evidence="1" type="ORF">S01H4_05001</name>
</gene>